<dbReference type="PANTHER" id="PTHR30560:SF3">
    <property type="entry name" value="TRIGGER FACTOR-LIKE PROTEIN TIG, CHLOROPLASTIC"/>
    <property type="match status" value="1"/>
</dbReference>
<dbReference type="Gene3D" id="3.30.70.1050">
    <property type="entry name" value="Trigger factor ribosome-binding domain"/>
    <property type="match status" value="1"/>
</dbReference>
<feature type="domain" description="PPIase FKBP-type" evidence="15">
    <location>
        <begin position="166"/>
        <end position="219"/>
    </location>
</feature>
<dbReference type="SUPFAM" id="SSF109998">
    <property type="entry name" value="Triger factor/SurA peptide-binding domain-like"/>
    <property type="match status" value="1"/>
</dbReference>
<dbReference type="InterPro" id="IPR037041">
    <property type="entry name" value="Trigger_fac_C_sf"/>
</dbReference>
<evidence type="ECO:0000256" key="7">
    <source>
        <dbReference type="ARBA" id="ARBA00023186"/>
    </source>
</evidence>
<dbReference type="PROSITE" id="PS50059">
    <property type="entry name" value="FKBP_PPIASE"/>
    <property type="match status" value="1"/>
</dbReference>
<keyword evidence="11" id="KW-0963">Cytoplasm</keyword>
<feature type="compositionally biased region" description="Acidic residues" evidence="14">
    <location>
        <begin position="425"/>
        <end position="449"/>
    </location>
</feature>
<comment type="function">
    <text evidence="11">Involved in protein export. Acts as a chaperone by maintaining the newly synthesized protein in an open conformation. Functions as a peptidyl-prolyl cis-trans isomerase.</text>
</comment>
<keyword evidence="6 11" id="KW-0697">Rotamase</keyword>
<evidence type="ECO:0000256" key="6">
    <source>
        <dbReference type="ARBA" id="ARBA00023110"/>
    </source>
</evidence>
<dbReference type="InterPro" id="IPR008881">
    <property type="entry name" value="Trigger_fac_ribosome-bd_bac"/>
</dbReference>
<dbReference type="SUPFAM" id="SSF102735">
    <property type="entry name" value="Trigger factor ribosome-binding domain"/>
    <property type="match status" value="1"/>
</dbReference>
<dbReference type="Proteomes" id="UP000662814">
    <property type="component" value="Chromosome"/>
</dbReference>
<keyword evidence="5 11" id="KW-0132">Cell division</keyword>
<proteinExistence type="inferred from homology"/>
<comment type="catalytic activity">
    <reaction evidence="1 11 12">
        <text>[protein]-peptidylproline (omega=180) = [protein]-peptidylproline (omega=0)</text>
        <dbReference type="Rhea" id="RHEA:16237"/>
        <dbReference type="Rhea" id="RHEA-COMP:10747"/>
        <dbReference type="Rhea" id="RHEA-COMP:10748"/>
        <dbReference type="ChEBI" id="CHEBI:83833"/>
        <dbReference type="ChEBI" id="CHEBI:83834"/>
        <dbReference type="EC" id="5.2.1.8"/>
    </reaction>
</comment>
<keyword evidence="17" id="KW-1185">Reference proteome</keyword>
<dbReference type="Gene3D" id="3.10.50.40">
    <property type="match status" value="1"/>
</dbReference>
<evidence type="ECO:0000259" key="15">
    <source>
        <dbReference type="PROSITE" id="PS50059"/>
    </source>
</evidence>
<gene>
    <name evidence="11" type="primary">tig</name>
    <name evidence="16" type="ORF">HCR76_09130</name>
</gene>
<keyword evidence="8 11" id="KW-0413">Isomerase</keyword>
<evidence type="ECO:0000256" key="4">
    <source>
        <dbReference type="ARBA" id="ARBA00016902"/>
    </source>
</evidence>
<name>A0ABX6YE73_9MICO</name>
<comment type="subcellular location">
    <subcellularLocation>
        <location evidence="11">Cytoplasm</location>
    </subcellularLocation>
    <text evidence="11">About half TF is bound to the ribosome near the polypeptide exit tunnel while the other half is free in the cytoplasm.</text>
</comment>
<dbReference type="Pfam" id="PF05698">
    <property type="entry name" value="Trigger_C"/>
    <property type="match status" value="1"/>
</dbReference>
<dbReference type="HAMAP" id="MF_00303">
    <property type="entry name" value="Trigger_factor_Tig"/>
    <property type="match status" value="1"/>
</dbReference>
<evidence type="ECO:0000256" key="9">
    <source>
        <dbReference type="ARBA" id="ARBA00023306"/>
    </source>
</evidence>
<evidence type="ECO:0000313" key="17">
    <source>
        <dbReference type="Proteomes" id="UP000662814"/>
    </source>
</evidence>
<dbReference type="Pfam" id="PF00254">
    <property type="entry name" value="FKBP_C"/>
    <property type="match status" value="1"/>
</dbReference>
<evidence type="ECO:0000256" key="3">
    <source>
        <dbReference type="ARBA" id="ARBA00013194"/>
    </source>
</evidence>
<dbReference type="InterPro" id="IPR001179">
    <property type="entry name" value="PPIase_FKBP_dom"/>
</dbReference>
<dbReference type="PANTHER" id="PTHR30560">
    <property type="entry name" value="TRIGGER FACTOR CHAPERONE AND PEPTIDYL-PROLYL CIS/TRANS ISOMERASE"/>
    <property type="match status" value="1"/>
</dbReference>
<dbReference type="PIRSF" id="PIRSF003095">
    <property type="entry name" value="Trigger_factor"/>
    <property type="match status" value="1"/>
</dbReference>
<keyword evidence="7 11" id="KW-0143">Chaperone</keyword>
<evidence type="ECO:0000256" key="1">
    <source>
        <dbReference type="ARBA" id="ARBA00000971"/>
    </source>
</evidence>
<evidence type="ECO:0000256" key="5">
    <source>
        <dbReference type="ARBA" id="ARBA00022618"/>
    </source>
</evidence>
<dbReference type="Pfam" id="PF05697">
    <property type="entry name" value="Trigger_N"/>
    <property type="match status" value="1"/>
</dbReference>
<comment type="domain">
    <text evidence="11">Consists of 3 domains; the N-terminus binds the ribosome, the middle domain has PPIase activity, while the C-terminus has intrinsic chaperone activity on its own.</text>
</comment>
<dbReference type="SUPFAM" id="SSF54534">
    <property type="entry name" value="FKBP-like"/>
    <property type="match status" value="1"/>
</dbReference>
<dbReference type="EC" id="5.2.1.8" evidence="3 11"/>
<evidence type="ECO:0000256" key="10">
    <source>
        <dbReference type="ARBA" id="ARBA00029986"/>
    </source>
</evidence>
<feature type="region of interest" description="Disordered" evidence="14">
    <location>
        <begin position="416"/>
        <end position="449"/>
    </location>
</feature>
<evidence type="ECO:0000313" key="16">
    <source>
        <dbReference type="EMBL" id="QPZ37047.1"/>
    </source>
</evidence>
<evidence type="ECO:0000256" key="2">
    <source>
        <dbReference type="ARBA" id="ARBA00005464"/>
    </source>
</evidence>
<keyword evidence="9 11" id="KW-0131">Cell cycle</keyword>
<dbReference type="Gene3D" id="1.10.3120.10">
    <property type="entry name" value="Trigger factor, C-terminal domain"/>
    <property type="match status" value="1"/>
</dbReference>
<reference evidence="16 17" key="1">
    <citation type="submission" date="2020-12" db="EMBL/GenBank/DDBJ databases">
        <title>Microbacterium sp. HY060.</title>
        <authorList>
            <person name="Zhou J."/>
        </authorList>
    </citation>
    <scope>NUCLEOTIDE SEQUENCE [LARGE SCALE GENOMIC DNA]</scope>
    <source>
        <strain evidence="16 17">HY60</strain>
    </source>
</reference>
<dbReference type="InterPro" id="IPR005215">
    <property type="entry name" value="Trig_fac"/>
</dbReference>
<evidence type="ECO:0000256" key="14">
    <source>
        <dbReference type="SAM" id="MobiDB-lite"/>
    </source>
</evidence>
<evidence type="ECO:0000256" key="12">
    <source>
        <dbReference type="PROSITE-ProRule" id="PRU00277"/>
    </source>
</evidence>
<evidence type="ECO:0000256" key="11">
    <source>
        <dbReference type="HAMAP-Rule" id="MF_00303"/>
    </source>
</evidence>
<sequence length="449" mass="48355">MKTTVEKLNPTRVKLTISVPPEELKPSITSAYSAIAEQISIPGFRKGKVPPAIIDQRVGKGAVIEQAVSEGLDEIYRKAVAEEDIKTLGRPEADVTEWPSDKDFTGDLIVSVEVDVRPEFEIPAYEGLTVEVEPAEVTDTDIDTALDELRTRFGTLVSVDRPAKTGDFVQIDLTATIDGEEVDSASGVSYELGSGELLEGMDEAVESLTAGESTTFSSPLLGGEHQGEDAEVAVTVSAVKERELPDADDDFAQIASEFDTIGELRESLVDQVKGQKTFGQGTEARTKAVDLLLEAVEIPVSENLVNAEVERHLESEGRLEDDEHRAEVSESSEKTFRTQLLLDAIVEKENVQVSQEELTQYLIQGASQYGMEPGEFIKVLDENGQIPQMVGEVARNKAIAVVLGKAKIVDTAGSDVDLTGFLPPAEDEASEAGDDASDAEEAAASDETK</sequence>
<dbReference type="InterPro" id="IPR036611">
    <property type="entry name" value="Trigger_fac_ribosome-bd_sf"/>
</dbReference>
<dbReference type="InterPro" id="IPR027304">
    <property type="entry name" value="Trigger_fact/SurA_dom_sf"/>
</dbReference>
<dbReference type="InterPro" id="IPR008880">
    <property type="entry name" value="Trigger_fac_C"/>
</dbReference>
<dbReference type="NCBIfam" id="TIGR00115">
    <property type="entry name" value="tig"/>
    <property type="match status" value="1"/>
</dbReference>
<protein>
    <recommendedName>
        <fullName evidence="4 11">Trigger factor</fullName>
        <shortName evidence="11">TF</shortName>
        <ecNumber evidence="3 11">5.2.1.8</ecNumber>
    </recommendedName>
    <alternativeName>
        <fullName evidence="10 11">PPIase</fullName>
    </alternativeName>
</protein>
<accession>A0ABX6YE73</accession>
<evidence type="ECO:0000256" key="8">
    <source>
        <dbReference type="ARBA" id="ARBA00023235"/>
    </source>
</evidence>
<comment type="similarity">
    <text evidence="2 11 13">Belongs to the FKBP-type PPIase family. Tig subfamily.</text>
</comment>
<dbReference type="InterPro" id="IPR046357">
    <property type="entry name" value="PPIase_dom_sf"/>
</dbReference>
<dbReference type="GO" id="GO:0003755">
    <property type="term" value="F:peptidyl-prolyl cis-trans isomerase activity"/>
    <property type="evidence" value="ECO:0007669"/>
    <property type="project" value="UniProtKB-EC"/>
</dbReference>
<organism evidence="16 17">
    <name type="scientific">Paramicrobacterium chengjingii</name>
    <dbReference type="NCBI Taxonomy" id="2769067"/>
    <lineage>
        <taxon>Bacteria</taxon>
        <taxon>Bacillati</taxon>
        <taxon>Actinomycetota</taxon>
        <taxon>Actinomycetes</taxon>
        <taxon>Micrococcales</taxon>
        <taxon>Microbacteriaceae</taxon>
        <taxon>Paramicrobacterium</taxon>
    </lineage>
</organism>
<dbReference type="EMBL" id="CP061169">
    <property type="protein sequence ID" value="QPZ37047.1"/>
    <property type="molecule type" value="Genomic_DNA"/>
</dbReference>
<evidence type="ECO:0000256" key="13">
    <source>
        <dbReference type="RuleBase" id="RU003914"/>
    </source>
</evidence>
<dbReference type="RefSeq" id="WP_198248027.1">
    <property type="nucleotide sequence ID" value="NZ_CP061169.1"/>
</dbReference>